<name>A0A444URV6_ACIRT</name>
<keyword evidence="3" id="KW-0720">Serine protease</keyword>
<dbReference type="PANTHER" id="PTHR24252:SF20">
    <property type="entry name" value="LOW QUALITY PROTEIN: TRANSMEMBRANE PROTEASE SERINE 6"/>
    <property type="match status" value="1"/>
</dbReference>
<dbReference type="EMBL" id="SCEB01011716">
    <property type="protein sequence ID" value="RXM90902.1"/>
    <property type="molecule type" value="Genomic_DNA"/>
</dbReference>
<dbReference type="Pfam" id="PF00089">
    <property type="entry name" value="Trypsin"/>
    <property type="match status" value="1"/>
</dbReference>
<dbReference type="Gene3D" id="2.40.10.10">
    <property type="entry name" value="Trypsin-like serine proteases"/>
    <property type="match status" value="2"/>
</dbReference>
<keyword evidence="4" id="KW-1015">Disulfide bond</keyword>
<dbReference type="GO" id="GO:0006508">
    <property type="term" value="P:proteolysis"/>
    <property type="evidence" value="ECO:0007669"/>
    <property type="project" value="UniProtKB-KW"/>
</dbReference>
<dbReference type="PRINTS" id="PR00722">
    <property type="entry name" value="CHYMOTRYPSIN"/>
</dbReference>
<accession>A0A444URV6</accession>
<dbReference type="InterPro" id="IPR033116">
    <property type="entry name" value="TRYPSIN_SER"/>
</dbReference>
<evidence type="ECO:0000313" key="7">
    <source>
        <dbReference type="EMBL" id="RXM90902.1"/>
    </source>
</evidence>
<proteinExistence type="predicted"/>
<evidence type="ECO:0000256" key="3">
    <source>
        <dbReference type="ARBA" id="ARBA00022825"/>
    </source>
</evidence>
<dbReference type="SUPFAM" id="SSF50494">
    <property type="entry name" value="Trypsin-like serine proteases"/>
    <property type="match status" value="1"/>
</dbReference>
<keyword evidence="7" id="KW-0812">Transmembrane</keyword>
<dbReference type="CDD" id="cd00190">
    <property type="entry name" value="Tryp_SPc"/>
    <property type="match status" value="1"/>
</dbReference>
<feature type="domain" description="Peptidase S1" evidence="6">
    <location>
        <begin position="1"/>
        <end position="252"/>
    </location>
</feature>
<dbReference type="AlphaFoldDB" id="A0A444URV6"/>
<dbReference type="PANTHER" id="PTHR24252">
    <property type="entry name" value="ACROSIN-RELATED"/>
    <property type="match status" value="1"/>
</dbReference>
<reference evidence="7 8" key="1">
    <citation type="submission" date="2019-01" db="EMBL/GenBank/DDBJ databases">
        <title>Draft Genome and Complete Hox-Cluster Characterization of the Sterlet Sturgeon (Acipenser ruthenus).</title>
        <authorList>
            <person name="Wei Q."/>
        </authorList>
    </citation>
    <scope>NUCLEOTIDE SEQUENCE [LARGE SCALE GENOMIC DNA]</scope>
    <source>
        <strain evidence="7">WHYD16114868_AA</strain>
        <tissue evidence="7">Blood</tissue>
    </source>
</reference>
<dbReference type="InterPro" id="IPR001314">
    <property type="entry name" value="Peptidase_S1A"/>
</dbReference>
<gene>
    <name evidence="7" type="ORF">EOD39_21732</name>
</gene>
<sequence>MFSLCLPLLLLLPLSQTAPPSDAPPTQHCARCCDHLEYQSSPPEGGDTPPAGKYIVPEIRPYINMTILKVWTVYLGKFLLNRSSRNEQPFKVQAIVSHHYYDEESHDYDLALLQLDRPVAPSTLAQPACLPARTHHLQPGFKCWVTGWGSAGEGGPSSNVLQKVDVSLITQDICNQSYRYKISPRMLCAGYPDGKKDACQGDSGGPLVCKEPNGRWFLVGVVSWGIGCGRPNFYGVYTRITKMVDWIDEVTS</sequence>
<dbReference type="InterPro" id="IPR009003">
    <property type="entry name" value="Peptidase_S1_PA"/>
</dbReference>
<dbReference type="InterPro" id="IPR043504">
    <property type="entry name" value="Peptidase_S1_PA_chymotrypsin"/>
</dbReference>
<evidence type="ECO:0000259" key="6">
    <source>
        <dbReference type="PROSITE" id="PS50240"/>
    </source>
</evidence>
<evidence type="ECO:0000313" key="8">
    <source>
        <dbReference type="Proteomes" id="UP000289886"/>
    </source>
</evidence>
<dbReference type="PROSITE" id="PS00135">
    <property type="entry name" value="TRYPSIN_SER"/>
    <property type="match status" value="1"/>
</dbReference>
<dbReference type="GO" id="GO:0004252">
    <property type="term" value="F:serine-type endopeptidase activity"/>
    <property type="evidence" value="ECO:0007669"/>
    <property type="project" value="InterPro"/>
</dbReference>
<keyword evidence="2" id="KW-0378">Hydrolase</keyword>
<evidence type="ECO:0000256" key="4">
    <source>
        <dbReference type="ARBA" id="ARBA00023157"/>
    </source>
</evidence>
<dbReference type="SMART" id="SM00020">
    <property type="entry name" value="Tryp_SPc"/>
    <property type="match status" value="1"/>
</dbReference>
<dbReference type="FunFam" id="2.40.10.10:FF:000003">
    <property type="entry name" value="Transmembrane serine protease 3"/>
    <property type="match status" value="1"/>
</dbReference>
<dbReference type="InterPro" id="IPR001254">
    <property type="entry name" value="Trypsin_dom"/>
</dbReference>
<feature type="chain" id="PRO_5019455056" evidence="5">
    <location>
        <begin position="18"/>
        <end position="252"/>
    </location>
</feature>
<organism evidence="7 8">
    <name type="scientific">Acipenser ruthenus</name>
    <name type="common">Sterlet sturgeon</name>
    <dbReference type="NCBI Taxonomy" id="7906"/>
    <lineage>
        <taxon>Eukaryota</taxon>
        <taxon>Metazoa</taxon>
        <taxon>Chordata</taxon>
        <taxon>Craniata</taxon>
        <taxon>Vertebrata</taxon>
        <taxon>Euteleostomi</taxon>
        <taxon>Actinopterygii</taxon>
        <taxon>Chondrostei</taxon>
        <taxon>Acipenseriformes</taxon>
        <taxon>Acipenseridae</taxon>
        <taxon>Acipenser</taxon>
    </lineage>
</organism>
<feature type="signal peptide" evidence="5">
    <location>
        <begin position="1"/>
        <end position="17"/>
    </location>
</feature>
<protein>
    <submittedName>
        <fullName evidence="7">Transmembrane protease serine 6</fullName>
    </submittedName>
</protein>
<dbReference type="PROSITE" id="PS50240">
    <property type="entry name" value="TRYPSIN_DOM"/>
    <property type="match status" value="1"/>
</dbReference>
<evidence type="ECO:0000256" key="5">
    <source>
        <dbReference type="SAM" id="SignalP"/>
    </source>
</evidence>
<keyword evidence="7" id="KW-0472">Membrane</keyword>
<keyword evidence="1 7" id="KW-0645">Protease</keyword>
<evidence type="ECO:0000256" key="2">
    <source>
        <dbReference type="ARBA" id="ARBA00022801"/>
    </source>
</evidence>
<comment type="caution">
    <text evidence="7">The sequence shown here is derived from an EMBL/GenBank/DDBJ whole genome shotgun (WGS) entry which is preliminary data.</text>
</comment>
<keyword evidence="8" id="KW-1185">Reference proteome</keyword>
<dbReference type="Proteomes" id="UP000289886">
    <property type="component" value="Unassembled WGS sequence"/>
</dbReference>
<evidence type="ECO:0000256" key="1">
    <source>
        <dbReference type="ARBA" id="ARBA00022670"/>
    </source>
</evidence>
<keyword evidence="5" id="KW-0732">Signal</keyword>